<accession>A0ACA9LV83</accession>
<reference evidence="1" key="1">
    <citation type="submission" date="2021-06" db="EMBL/GenBank/DDBJ databases">
        <authorList>
            <person name="Kallberg Y."/>
            <person name="Tangrot J."/>
            <person name="Rosling A."/>
        </authorList>
    </citation>
    <scope>NUCLEOTIDE SEQUENCE</scope>
    <source>
        <strain evidence="1">28 12/20/2015</strain>
    </source>
</reference>
<comment type="caution">
    <text evidence="1">The sequence shown here is derived from an EMBL/GenBank/DDBJ whole genome shotgun (WGS) entry which is preliminary data.</text>
</comment>
<keyword evidence="2" id="KW-1185">Reference proteome</keyword>
<organism evidence="1 2">
    <name type="scientific">Cetraspora pellucida</name>
    <dbReference type="NCBI Taxonomy" id="1433469"/>
    <lineage>
        <taxon>Eukaryota</taxon>
        <taxon>Fungi</taxon>
        <taxon>Fungi incertae sedis</taxon>
        <taxon>Mucoromycota</taxon>
        <taxon>Glomeromycotina</taxon>
        <taxon>Glomeromycetes</taxon>
        <taxon>Diversisporales</taxon>
        <taxon>Gigasporaceae</taxon>
        <taxon>Cetraspora</taxon>
    </lineage>
</organism>
<proteinExistence type="predicted"/>
<dbReference type="EMBL" id="CAJVPW010004867">
    <property type="protein sequence ID" value="CAG8546245.1"/>
    <property type="molecule type" value="Genomic_DNA"/>
</dbReference>
<evidence type="ECO:0000313" key="2">
    <source>
        <dbReference type="Proteomes" id="UP000789366"/>
    </source>
</evidence>
<sequence>MLDYKSINSYHLLQTSLADIIEVLVNYEKSDMDSLYEITDNKLLFKVLVDSNEFDIEVSTNSVLENMSSDFKE</sequence>
<dbReference type="Proteomes" id="UP000789366">
    <property type="component" value="Unassembled WGS sequence"/>
</dbReference>
<name>A0ACA9LV83_9GLOM</name>
<gene>
    <name evidence="1" type="ORF">SPELUC_LOCUS5014</name>
</gene>
<evidence type="ECO:0000313" key="1">
    <source>
        <dbReference type="EMBL" id="CAG8546245.1"/>
    </source>
</evidence>
<protein>
    <submittedName>
        <fullName evidence="1">2234_t:CDS:1</fullName>
    </submittedName>
</protein>